<keyword evidence="1" id="KW-0479">Metal-binding</keyword>
<dbReference type="InterPro" id="IPR052579">
    <property type="entry name" value="Zinc_finger_SWIM"/>
</dbReference>
<protein>
    <recommendedName>
        <fullName evidence="2">SWIM-type domain-containing protein</fullName>
    </recommendedName>
</protein>
<proteinExistence type="predicted"/>
<evidence type="ECO:0000259" key="2">
    <source>
        <dbReference type="PROSITE" id="PS50966"/>
    </source>
</evidence>
<gene>
    <name evidence="3" type="ORF">HHUSO_G29586</name>
</gene>
<evidence type="ECO:0000313" key="4">
    <source>
        <dbReference type="Proteomes" id="UP001369086"/>
    </source>
</evidence>
<keyword evidence="4" id="KW-1185">Reference proteome</keyword>
<evidence type="ECO:0000313" key="3">
    <source>
        <dbReference type="EMBL" id="KAK6471267.1"/>
    </source>
</evidence>
<dbReference type="Proteomes" id="UP001369086">
    <property type="component" value="Unassembled WGS sequence"/>
</dbReference>
<dbReference type="PANTHER" id="PTHR31569">
    <property type="entry name" value="SWIM-TYPE DOMAIN-CONTAINING PROTEIN"/>
    <property type="match status" value="1"/>
</dbReference>
<dbReference type="InterPro" id="IPR007527">
    <property type="entry name" value="Znf_SWIM"/>
</dbReference>
<dbReference type="EMBL" id="JAHFZB010000032">
    <property type="protein sequence ID" value="KAK6471267.1"/>
    <property type="molecule type" value="Genomic_DNA"/>
</dbReference>
<keyword evidence="1" id="KW-0863">Zinc-finger</keyword>
<keyword evidence="1" id="KW-0862">Zinc</keyword>
<dbReference type="PANTHER" id="PTHR31569:SF4">
    <property type="entry name" value="SWIM-TYPE DOMAIN-CONTAINING PROTEIN"/>
    <property type="match status" value="1"/>
</dbReference>
<accession>A0ABR0YF34</accession>
<dbReference type="PROSITE" id="PS50966">
    <property type="entry name" value="ZF_SWIM"/>
    <property type="match status" value="1"/>
</dbReference>
<sequence>MYTNSFRAFMVDKDLKLIKSIKEVFPQSSILLCWFHVTQAVQRWITKKDSERSGPSLKEERNKVMALMFQLMHCTTRSQFQEVFSSHCKNVHPKAANYIKENWITCGQMWSSFGRRFFHEDSETNNLAERYLDGLQEAGRLTNPRAEKESTGLRAAEELLQKGWIERCHWMDDYRCLVPSTSRENWWYTVVLPEYTCECVAASNGGLCKHLHIALEAAKQKGLDVDSMQKRLVQELLQWGKTSQCKDMVLVERFFFSNVFSCIDVKYKKCSCIAASHGRLCICTQVFNRIFADTDVQDLEEQTPHDLVEACQSNATQQIIERLYLWSKGTDFHETAELKQTLEKAQQIAFGNFESKYSQRRIHVLHPWRKNKQNRFVMKYHNYYKSKNTKHF</sequence>
<organism evidence="3 4">
    <name type="scientific">Huso huso</name>
    <name type="common">Beluga</name>
    <name type="synonym">Acipenser huso</name>
    <dbReference type="NCBI Taxonomy" id="61971"/>
    <lineage>
        <taxon>Eukaryota</taxon>
        <taxon>Metazoa</taxon>
        <taxon>Chordata</taxon>
        <taxon>Craniata</taxon>
        <taxon>Vertebrata</taxon>
        <taxon>Euteleostomi</taxon>
        <taxon>Actinopterygii</taxon>
        <taxon>Chondrostei</taxon>
        <taxon>Acipenseriformes</taxon>
        <taxon>Acipenseridae</taxon>
        <taxon>Huso</taxon>
    </lineage>
</organism>
<name>A0ABR0YF34_HUSHU</name>
<feature type="domain" description="SWIM-type" evidence="2">
    <location>
        <begin position="188"/>
        <end position="219"/>
    </location>
</feature>
<comment type="caution">
    <text evidence="3">The sequence shown here is derived from an EMBL/GenBank/DDBJ whole genome shotgun (WGS) entry which is preliminary data.</text>
</comment>
<reference evidence="3 4" key="1">
    <citation type="submission" date="2021-05" db="EMBL/GenBank/DDBJ databases">
        <authorList>
            <person name="Zahm M."/>
            <person name="Klopp C."/>
            <person name="Cabau C."/>
            <person name="Kuhl H."/>
            <person name="Suciu R."/>
            <person name="Ciorpac M."/>
            <person name="Holostenco D."/>
            <person name="Gessner J."/>
            <person name="Wuertz S."/>
            <person name="Hohne C."/>
            <person name="Stock M."/>
            <person name="Gislard M."/>
            <person name="Lluch J."/>
            <person name="Milhes M."/>
            <person name="Lampietro C."/>
            <person name="Lopez Roques C."/>
            <person name="Donnadieu C."/>
            <person name="Du K."/>
            <person name="Schartl M."/>
            <person name="Guiguen Y."/>
        </authorList>
    </citation>
    <scope>NUCLEOTIDE SEQUENCE [LARGE SCALE GENOMIC DNA]</scope>
    <source>
        <strain evidence="3">Hh-F2</strain>
        <tissue evidence="3">Blood</tissue>
    </source>
</reference>
<evidence type="ECO:0000256" key="1">
    <source>
        <dbReference type="PROSITE-ProRule" id="PRU00325"/>
    </source>
</evidence>